<dbReference type="InterPro" id="IPR012348">
    <property type="entry name" value="RNR-like"/>
</dbReference>
<keyword evidence="11" id="KW-1185">Reference proteome</keyword>
<dbReference type="GO" id="GO:0006633">
    <property type="term" value="P:fatty acid biosynthetic process"/>
    <property type="evidence" value="ECO:0007669"/>
    <property type="project" value="UniProtKB-KW"/>
</dbReference>
<dbReference type="RefSeq" id="WP_105941656.1">
    <property type="nucleotide sequence ID" value="NZ_CP027433.1"/>
</dbReference>
<dbReference type="AlphaFoldDB" id="A0A2S0KE18"/>
<keyword evidence="3" id="KW-0444">Lipid biosynthesis</keyword>
<organism evidence="10 11">
    <name type="scientific">Gordonia iterans</name>
    <dbReference type="NCBI Taxonomy" id="1004901"/>
    <lineage>
        <taxon>Bacteria</taxon>
        <taxon>Bacillati</taxon>
        <taxon>Actinomycetota</taxon>
        <taxon>Actinomycetes</taxon>
        <taxon>Mycobacteriales</taxon>
        <taxon>Gordoniaceae</taxon>
        <taxon>Gordonia</taxon>
    </lineage>
</organism>
<evidence type="ECO:0000256" key="4">
    <source>
        <dbReference type="ARBA" id="ARBA00022723"/>
    </source>
</evidence>
<evidence type="ECO:0000256" key="1">
    <source>
        <dbReference type="ARBA" id="ARBA00001954"/>
    </source>
</evidence>
<dbReference type="InterPro" id="IPR009078">
    <property type="entry name" value="Ferritin-like_SF"/>
</dbReference>
<evidence type="ECO:0000256" key="7">
    <source>
        <dbReference type="ARBA" id="ARBA00023004"/>
    </source>
</evidence>
<accession>A0A2S0KE18</accession>
<keyword evidence="9" id="KW-0275">Fatty acid biosynthesis</keyword>
<keyword evidence="5" id="KW-0276">Fatty acid metabolism</keyword>
<name>A0A2S0KE18_9ACTN</name>
<protein>
    <submittedName>
        <fullName evidence="10">Fatty acid desaturase</fullName>
    </submittedName>
</protein>
<evidence type="ECO:0000256" key="3">
    <source>
        <dbReference type="ARBA" id="ARBA00022516"/>
    </source>
</evidence>
<dbReference type="InterPro" id="IPR005067">
    <property type="entry name" value="Fatty_acid_desaturase-2"/>
</dbReference>
<evidence type="ECO:0000313" key="11">
    <source>
        <dbReference type="Proteomes" id="UP000239814"/>
    </source>
</evidence>
<dbReference type="SUPFAM" id="SSF47240">
    <property type="entry name" value="Ferritin-like"/>
    <property type="match status" value="1"/>
</dbReference>
<proteinExistence type="inferred from homology"/>
<evidence type="ECO:0000313" key="10">
    <source>
        <dbReference type="EMBL" id="AVL99924.1"/>
    </source>
</evidence>
<evidence type="ECO:0000256" key="5">
    <source>
        <dbReference type="ARBA" id="ARBA00022832"/>
    </source>
</evidence>
<evidence type="ECO:0000256" key="2">
    <source>
        <dbReference type="ARBA" id="ARBA00008749"/>
    </source>
</evidence>
<keyword evidence="7" id="KW-0408">Iron</keyword>
<comment type="similarity">
    <text evidence="2">Belongs to the fatty acid desaturase type 2 family.</text>
</comment>
<dbReference type="OrthoDB" id="4367928at2"/>
<dbReference type="KEGG" id="git:C6V83_06190"/>
<reference evidence="10 11" key="1">
    <citation type="submission" date="2018-03" db="EMBL/GenBank/DDBJ databases">
        <title>Characteristics and genome of n-alkane degrading marine bacteria Gordonia iterans isolated from crude oil contaminated in Tae-an, South Korea.</title>
        <authorList>
            <person name="Lee S.-S."/>
            <person name="Kim H."/>
        </authorList>
    </citation>
    <scope>NUCLEOTIDE SEQUENCE [LARGE SCALE GENOMIC DNA]</scope>
    <source>
        <strain evidence="10 11">Co17</strain>
    </source>
</reference>
<keyword evidence="4" id="KW-0479">Metal-binding</keyword>
<keyword evidence="8" id="KW-0443">Lipid metabolism</keyword>
<dbReference type="EMBL" id="CP027433">
    <property type="protein sequence ID" value="AVL99924.1"/>
    <property type="molecule type" value="Genomic_DNA"/>
</dbReference>
<keyword evidence="6" id="KW-0560">Oxidoreductase</keyword>
<comment type="cofactor">
    <cofactor evidence="1">
        <name>Fe(2+)</name>
        <dbReference type="ChEBI" id="CHEBI:29033"/>
    </cofactor>
</comment>
<dbReference type="GO" id="GO:0046872">
    <property type="term" value="F:metal ion binding"/>
    <property type="evidence" value="ECO:0007669"/>
    <property type="project" value="UniProtKB-KW"/>
</dbReference>
<evidence type="ECO:0000256" key="9">
    <source>
        <dbReference type="ARBA" id="ARBA00023160"/>
    </source>
</evidence>
<dbReference type="GO" id="GO:0045300">
    <property type="term" value="F:stearoyl-[ACP] desaturase activity"/>
    <property type="evidence" value="ECO:0007669"/>
    <property type="project" value="InterPro"/>
</dbReference>
<evidence type="ECO:0000256" key="8">
    <source>
        <dbReference type="ARBA" id="ARBA00023098"/>
    </source>
</evidence>
<sequence length="290" mass="32503">MAVLDEDELITALEKSLSTLAEEHAEAAEDWMPHAWVPWSKGRNFRFLGGEDWDPSEAGLNETANAALLALLLTKDNLPSQHRILALHFPAFSDWRQLIGVWTAEDNRHAIVLRDYLVVTRCQDPVEAENRRRIHVVKGWKQSPEESDAVGPMDALALLAVHENQCVQFIGRLKEYAEDPVLIQILDKIQTDDAVQASTFQAFLMAGMVADQEATVLAVDKALREIEHIGSDVDDYDEQREYFSDFEDVSTDAAIAAKLADELKLESVQELSDEAEAARQRILKLAKGEV</sequence>
<evidence type="ECO:0000256" key="6">
    <source>
        <dbReference type="ARBA" id="ARBA00023002"/>
    </source>
</evidence>
<dbReference type="Gene3D" id="1.10.620.20">
    <property type="entry name" value="Ribonucleotide Reductase, subunit A"/>
    <property type="match status" value="1"/>
</dbReference>
<dbReference type="Pfam" id="PF03405">
    <property type="entry name" value="FA_desaturase_2"/>
    <property type="match status" value="1"/>
</dbReference>
<gene>
    <name evidence="10" type="ORF">C6V83_06190</name>
</gene>
<dbReference type="Proteomes" id="UP000239814">
    <property type="component" value="Chromosome"/>
</dbReference>